<proteinExistence type="predicted"/>
<evidence type="ECO:0000313" key="1">
    <source>
        <dbReference type="EMBL" id="KAK6538423.1"/>
    </source>
</evidence>
<sequence length="196" mass="21602">MEKSISVGQKAKDLHELPYISGAELLAFVADKRPWRITPIVKCMPQNIWGSYSRDLDPSKSGNHFTGLLDGTGVSIPLVMGFSMRPPEPKISDDKIHKFNIVKDMKKSVSSGAVPQLPQHGVALDTWNPNKSTIEKVKDTWEKGKNDPQDVVNRWTARMKFSGGEKLTGSRPAELLMRYKDMVPAAPAIATSTATA</sequence>
<keyword evidence="2" id="KW-1185">Reference proteome</keyword>
<protein>
    <submittedName>
        <fullName evidence="1">Uncharacterized protein</fullName>
    </submittedName>
</protein>
<name>A0AAV9X936_9PEZI</name>
<reference evidence="1 2" key="1">
    <citation type="submission" date="2019-10" db="EMBL/GenBank/DDBJ databases">
        <authorList>
            <person name="Palmer J.M."/>
        </authorList>
    </citation>
    <scope>NUCLEOTIDE SEQUENCE [LARGE SCALE GENOMIC DNA]</scope>
    <source>
        <strain evidence="1 2">TWF694</strain>
    </source>
</reference>
<dbReference type="EMBL" id="JAVHJO010000007">
    <property type="protein sequence ID" value="KAK6538423.1"/>
    <property type="molecule type" value="Genomic_DNA"/>
</dbReference>
<evidence type="ECO:0000313" key="2">
    <source>
        <dbReference type="Proteomes" id="UP001365542"/>
    </source>
</evidence>
<comment type="caution">
    <text evidence="1">The sequence shown here is derived from an EMBL/GenBank/DDBJ whole genome shotgun (WGS) entry which is preliminary data.</text>
</comment>
<accession>A0AAV9X936</accession>
<organism evidence="1 2">
    <name type="scientific">Orbilia ellipsospora</name>
    <dbReference type="NCBI Taxonomy" id="2528407"/>
    <lineage>
        <taxon>Eukaryota</taxon>
        <taxon>Fungi</taxon>
        <taxon>Dikarya</taxon>
        <taxon>Ascomycota</taxon>
        <taxon>Pezizomycotina</taxon>
        <taxon>Orbiliomycetes</taxon>
        <taxon>Orbiliales</taxon>
        <taxon>Orbiliaceae</taxon>
        <taxon>Orbilia</taxon>
    </lineage>
</organism>
<dbReference type="AlphaFoldDB" id="A0AAV9X936"/>
<dbReference type="Proteomes" id="UP001365542">
    <property type="component" value="Unassembled WGS sequence"/>
</dbReference>
<gene>
    <name evidence="1" type="ORF">TWF694_010008</name>
</gene>